<name>A0A1V0S9Q6_9VIRU</name>
<evidence type="ECO:0000313" key="1">
    <source>
        <dbReference type="EMBL" id="ARF08446.1"/>
    </source>
</evidence>
<protein>
    <submittedName>
        <fullName evidence="1">Uncharacterized protein</fullName>
    </submittedName>
</protein>
<dbReference type="EMBL" id="KY684083">
    <property type="protein sequence ID" value="ARF08446.1"/>
    <property type="molecule type" value="Genomic_DNA"/>
</dbReference>
<organism evidence="1">
    <name type="scientific">Catovirus CTV1</name>
    <dbReference type="NCBI Taxonomy" id="1977631"/>
    <lineage>
        <taxon>Viruses</taxon>
        <taxon>Varidnaviria</taxon>
        <taxon>Bamfordvirae</taxon>
        <taxon>Nucleocytoviricota</taxon>
        <taxon>Megaviricetes</taxon>
        <taxon>Imitervirales</taxon>
        <taxon>Mimiviridae</taxon>
        <taxon>Klosneuvirinae</taxon>
        <taxon>Catovirus</taxon>
    </lineage>
</organism>
<accession>A0A1V0S9Q6</accession>
<gene>
    <name evidence="1" type="ORF">Catovirus_1_496</name>
</gene>
<sequence length="157" mass="18424">MLTNANKKHISLYCPNLKKFDGTLHFPRKPYKKFYVPLADDFNSDDKYMSYCKYLYHCSKDKSIKSLGIGKFIEDYIVRHLSPNEKTVNPENIYAYLYNNTSADILKNKDKYEKLIKENQNQSNPVQKLSGTQKTYCNETVYKSINLMLTVGFIYIN</sequence>
<reference evidence="1" key="1">
    <citation type="journal article" date="2017" name="Science">
        <title>Giant viruses with an expanded complement of translation system components.</title>
        <authorList>
            <person name="Schulz F."/>
            <person name="Yutin N."/>
            <person name="Ivanova N.N."/>
            <person name="Ortega D.R."/>
            <person name="Lee T.K."/>
            <person name="Vierheilig J."/>
            <person name="Daims H."/>
            <person name="Horn M."/>
            <person name="Wagner M."/>
            <person name="Jensen G.J."/>
            <person name="Kyrpides N.C."/>
            <person name="Koonin E.V."/>
            <person name="Woyke T."/>
        </authorList>
    </citation>
    <scope>NUCLEOTIDE SEQUENCE</scope>
    <source>
        <strain evidence="1">CTV1</strain>
    </source>
</reference>
<proteinExistence type="predicted"/>